<dbReference type="InterPro" id="IPR002912">
    <property type="entry name" value="ACT_dom"/>
</dbReference>
<evidence type="ECO:0000313" key="2">
    <source>
        <dbReference type="EMBL" id="PKK89187.1"/>
    </source>
</evidence>
<dbReference type="Gene3D" id="3.30.70.260">
    <property type="match status" value="1"/>
</dbReference>
<dbReference type="EMBL" id="PGXC01000023">
    <property type="protein sequence ID" value="PKK89187.1"/>
    <property type="molecule type" value="Genomic_DNA"/>
</dbReference>
<sequence>MRGTMAKVITTQNLDEYISGNDLLVPRGSMLTHAARESAVSRGLKIADAVNDDESLLRLVTEVAAERLKARGVTPTREELASLVPKVIETIENRGYPACAQFNSGSGNVVLTAFGRDSFGIIAAITAVLAQSNISILDMNQRILQEFFSLVMILDMKKASVDFDTLRQKLDSVAGEKGIRIVTQLETIFKYMHRV</sequence>
<protein>
    <submittedName>
        <fullName evidence="2">ACT domain-containing protein</fullName>
    </submittedName>
</protein>
<comment type="caution">
    <text evidence="2">The sequence shown here is derived from an EMBL/GenBank/DDBJ whole genome shotgun (WGS) entry which is preliminary data.</text>
</comment>
<gene>
    <name evidence="2" type="ORF">CVV64_15370</name>
</gene>
<organism evidence="2 3">
    <name type="scientific">Candidatus Wallbacteria bacterium HGW-Wallbacteria-1</name>
    <dbReference type="NCBI Taxonomy" id="2013854"/>
    <lineage>
        <taxon>Bacteria</taxon>
        <taxon>Candidatus Walliibacteriota</taxon>
    </lineage>
</organism>
<accession>A0A2N1PLG2</accession>
<reference evidence="2 3" key="1">
    <citation type="journal article" date="2017" name="ISME J.">
        <title>Potential for microbial H2 and metal transformations associated with novel bacteria and archaea in deep terrestrial subsurface sediments.</title>
        <authorList>
            <person name="Hernsdorf A.W."/>
            <person name="Amano Y."/>
            <person name="Miyakawa K."/>
            <person name="Ise K."/>
            <person name="Suzuki Y."/>
            <person name="Anantharaman K."/>
            <person name="Probst A."/>
            <person name="Burstein D."/>
            <person name="Thomas B.C."/>
            <person name="Banfield J.F."/>
        </authorList>
    </citation>
    <scope>NUCLEOTIDE SEQUENCE [LARGE SCALE GENOMIC DNA]</scope>
    <source>
        <strain evidence="2">HGW-Wallbacteria-1</strain>
    </source>
</reference>
<dbReference type="Pfam" id="PF13740">
    <property type="entry name" value="ACT_6"/>
    <property type="match status" value="1"/>
</dbReference>
<evidence type="ECO:0000259" key="1">
    <source>
        <dbReference type="PROSITE" id="PS51671"/>
    </source>
</evidence>
<dbReference type="SUPFAM" id="SSF55021">
    <property type="entry name" value="ACT-like"/>
    <property type="match status" value="1"/>
</dbReference>
<name>A0A2N1PLG2_9BACT</name>
<dbReference type="NCBIfam" id="NF001220">
    <property type="entry name" value="PRK00194.1"/>
    <property type="match status" value="1"/>
</dbReference>
<evidence type="ECO:0000313" key="3">
    <source>
        <dbReference type="Proteomes" id="UP000233256"/>
    </source>
</evidence>
<dbReference type="AlphaFoldDB" id="A0A2N1PLG2"/>
<proteinExistence type="predicted"/>
<dbReference type="InterPro" id="IPR045865">
    <property type="entry name" value="ACT-like_dom_sf"/>
</dbReference>
<dbReference type="PROSITE" id="PS51671">
    <property type="entry name" value="ACT"/>
    <property type="match status" value="1"/>
</dbReference>
<dbReference type="Proteomes" id="UP000233256">
    <property type="component" value="Unassembled WGS sequence"/>
</dbReference>
<feature type="domain" description="ACT" evidence="1">
    <location>
        <begin position="110"/>
        <end position="184"/>
    </location>
</feature>